<dbReference type="SUPFAM" id="SSF56784">
    <property type="entry name" value="HAD-like"/>
    <property type="match status" value="1"/>
</dbReference>
<keyword evidence="1" id="KW-0378">Hydrolase</keyword>
<dbReference type="AlphaFoldDB" id="A0AA46BPR1"/>
<gene>
    <name evidence="1" type="primary">yidA_1</name>
    <name evidence="1" type="ORF">NCTC7915_01907</name>
</gene>
<dbReference type="PANTHER" id="PTHR10000:SF8">
    <property type="entry name" value="HAD SUPERFAMILY HYDROLASE-LIKE, TYPE 3"/>
    <property type="match status" value="1"/>
</dbReference>
<dbReference type="NCBIfam" id="TIGR01484">
    <property type="entry name" value="HAD-SF-IIB"/>
    <property type="match status" value="1"/>
</dbReference>
<proteinExistence type="predicted"/>
<sequence length="286" mass="30748">MNTHQPAHHQPCTLPAQLPLPTGSHLIALDIDGTTIGHDGTLTNRVREAIQRSNTNGHHIIIATGRSILSAAPIITTLGLERGYAVTSNGAVTLRLDPDLPHGWEIIDQRTFDPAPILHTLRREFPTGALAVERVGVGFDIHGDFPRSELDGQIHTVAWEDLSAHPTTRVTFNDPEADVEHFTDRIGKMGLHGVNYAIGFTAWLDITATGVSKASALENIRTHLGINPTHTLAVGDQRNDIEMLTWAACGIAMGNAPDEVAAIADYITAHVDNDGLADVLDLLPSA</sequence>
<dbReference type="InterPro" id="IPR023214">
    <property type="entry name" value="HAD_sf"/>
</dbReference>
<dbReference type="Proteomes" id="UP000254118">
    <property type="component" value="Unassembled WGS sequence"/>
</dbReference>
<evidence type="ECO:0000313" key="1">
    <source>
        <dbReference type="EMBL" id="STD13399.1"/>
    </source>
</evidence>
<name>A0AA46BPR1_9MICO</name>
<dbReference type="GO" id="GO:0005829">
    <property type="term" value="C:cytosol"/>
    <property type="evidence" value="ECO:0007669"/>
    <property type="project" value="TreeGrafter"/>
</dbReference>
<dbReference type="EMBL" id="UFYA01000001">
    <property type="protein sequence ID" value="STD13399.1"/>
    <property type="molecule type" value="Genomic_DNA"/>
</dbReference>
<dbReference type="RefSeq" id="WP_258553243.1">
    <property type="nucleotide sequence ID" value="NZ_UFYA01000001.1"/>
</dbReference>
<dbReference type="GO" id="GO:0000287">
    <property type="term" value="F:magnesium ion binding"/>
    <property type="evidence" value="ECO:0007669"/>
    <property type="project" value="TreeGrafter"/>
</dbReference>
<dbReference type="Gene3D" id="3.30.1240.10">
    <property type="match status" value="1"/>
</dbReference>
<comment type="caution">
    <text evidence="1">The sequence shown here is derived from an EMBL/GenBank/DDBJ whole genome shotgun (WGS) entry which is preliminary data.</text>
</comment>
<reference evidence="1 2" key="1">
    <citation type="submission" date="2018-06" db="EMBL/GenBank/DDBJ databases">
        <authorList>
            <consortium name="Pathogen Informatics"/>
            <person name="Doyle S."/>
        </authorList>
    </citation>
    <scope>NUCLEOTIDE SEQUENCE [LARGE SCALE GENOMIC DNA]</scope>
    <source>
        <strain evidence="1 2">NCTC7915</strain>
    </source>
</reference>
<dbReference type="CDD" id="cd07516">
    <property type="entry name" value="HAD_Pase"/>
    <property type="match status" value="1"/>
</dbReference>
<dbReference type="PANTHER" id="PTHR10000">
    <property type="entry name" value="PHOSPHOSERINE PHOSPHATASE"/>
    <property type="match status" value="1"/>
</dbReference>
<dbReference type="InterPro" id="IPR036412">
    <property type="entry name" value="HAD-like_sf"/>
</dbReference>
<dbReference type="InterPro" id="IPR006379">
    <property type="entry name" value="HAD-SF_hydro_IIB"/>
</dbReference>
<dbReference type="Pfam" id="PF08282">
    <property type="entry name" value="Hydrolase_3"/>
    <property type="match status" value="1"/>
</dbReference>
<accession>A0AA46BPR1</accession>
<evidence type="ECO:0000313" key="2">
    <source>
        <dbReference type="Proteomes" id="UP000254118"/>
    </source>
</evidence>
<organism evidence="1 2">
    <name type="scientific">Dermatophilus congolensis</name>
    <dbReference type="NCBI Taxonomy" id="1863"/>
    <lineage>
        <taxon>Bacteria</taxon>
        <taxon>Bacillati</taxon>
        <taxon>Actinomycetota</taxon>
        <taxon>Actinomycetes</taxon>
        <taxon>Micrococcales</taxon>
        <taxon>Dermatophilaceae</taxon>
        <taxon>Dermatophilus</taxon>
    </lineage>
</organism>
<dbReference type="EC" id="3.1.3.-" evidence="1"/>
<dbReference type="PROSITE" id="PS01229">
    <property type="entry name" value="COF_2"/>
    <property type="match status" value="1"/>
</dbReference>
<protein>
    <submittedName>
        <fullName evidence="1">Phosphatase YidA</fullName>
        <ecNumber evidence="1">3.1.3.-</ecNumber>
    </submittedName>
</protein>
<dbReference type="Gene3D" id="3.40.50.1000">
    <property type="entry name" value="HAD superfamily/HAD-like"/>
    <property type="match status" value="1"/>
</dbReference>
<dbReference type="GO" id="GO:0016791">
    <property type="term" value="F:phosphatase activity"/>
    <property type="evidence" value="ECO:0007669"/>
    <property type="project" value="TreeGrafter"/>
</dbReference>